<evidence type="ECO:0000256" key="1">
    <source>
        <dbReference type="SAM" id="MobiDB-lite"/>
    </source>
</evidence>
<reference evidence="2" key="1">
    <citation type="journal article" date="2020" name="bioRxiv">
        <title>Comparative genomics of Chlamydomonas.</title>
        <authorList>
            <person name="Craig R.J."/>
            <person name="Hasan A.R."/>
            <person name="Ness R.W."/>
            <person name="Keightley P.D."/>
        </authorList>
    </citation>
    <scope>NUCLEOTIDE SEQUENCE</scope>
    <source>
        <strain evidence="2">CCAP 11/173</strain>
    </source>
</reference>
<gene>
    <name evidence="2" type="ORF">HYH02_014386</name>
</gene>
<dbReference type="SUPFAM" id="SSF53098">
    <property type="entry name" value="Ribonuclease H-like"/>
    <property type="match status" value="1"/>
</dbReference>
<keyword evidence="3" id="KW-1185">Reference proteome</keyword>
<dbReference type="InterPro" id="IPR050951">
    <property type="entry name" value="Retrovirus_Pol_polyprotein"/>
</dbReference>
<comment type="caution">
    <text evidence="2">The sequence shown here is derived from an EMBL/GenBank/DDBJ whole genome shotgun (WGS) entry which is preliminary data.</text>
</comment>
<dbReference type="OrthoDB" id="101614at2759"/>
<organism evidence="2 3">
    <name type="scientific">Chlamydomonas schloesseri</name>
    <dbReference type="NCBI Taxonomy" id="2026947"/>
    <lineage>
        <taxon>Eukaryota</taxon>
        <taxon>Viridiplantae</taxon>
        <taxon>Chlorophyta</taxon>
        <taxon>core chlorophytes</taxon>
        <taxon>Chlorophyceae</taxon>
        <taxon>CS clade</taxon>
        <taxon>Chlamydomonadales</taxon>
        <taxon>Chlamydomonadaceae</taxon>
        <taxon>Chlamydomonas</taxon>
    </lineage>
</organism>
<feature type="region of interest" description="Disordered" evidence="1">
    <location>
        <begin position="94"/>
        <end position="133"/>
    </location>
</feature>
<evidence type="ECO:0008006" key="4">
    <source>
        <dbReference type="Google" id="ProtNLM"/>
    </source>
</evidence>
<dbReference type="Proteomes" id="UP000613740">
    <property type="component" value="Unassembled WGS sequence"/>
</dbReference>
<accession>A0A835VWS5</accession>
<evidence type="ECO:0000313" key="3">
    <source>
        <dbReference type="Proteomes" id="UP000613740"/>
    </source>
</evidence>
<dbReference type="GO" id="GO:0003676">
    <property type="term" value="F:nucleic acid binding"/>
    <property type="evidence" value="ECO:0007669"/>
    <property type="project" value="InterPro"/>
</dbReference>
<feature type="compositionally biased region" description="Acidic residues" evidence="1">
    <location>
        <begin position="123"/>
        <end position="133"/>
    </location>
</feature>
<dbReference type="InterPro" id="IPR012337">
    <property type="entry name" value="RNaseH-like_sf"/>
</dbReference>
<dbReference type="EMBL" id="JAEHOD010000093">
    <property type="protein sequence ID" value="KAG2428399.1"/>
    <property type="molecule type" value="Genomic_DNA"/>
</dbReference>
<dbReference type="InterPro" id="IPR036397">
    <property type="entry name" value="RNaseH_sf"/>
</dbReference>
<dbReference type="PANTHER" id="PTHR37984:SF5">
    <property type="entry name" value="PROTEIN NYNRIN-LIKE"/>
    <property type="match status" value="1"/>
</dbReference>
<dbReference type="Gene3D" id="3.30.420.10">
    <property type="entry name" value="Ribonuclease H-like superfamily/Ribonuclease H"/>
    <property type="match status" value="1"/>
</dbReference>
<proteinExistence type="predicted"/>
<name>A0A835VWS5_9CHLO</name>
<sequence length="133" mass="14447">MRNAQTRPYSVLQREHVVHRRTQAYTPSTNGQCERLVGVLRHALIRHLQNTEEKNWSGFVHRVIYSYRITPQSSTGASPALCLYGRELITAAERPVPAAAGEEAGGSGGPAAPPQPAARDGPSTDEEAFTAEP</sequence>
<dbReference type="AlphaFoldDB" id="A0A835VWS5"/>
<dbReference type="PANTHER" id="PTHR37984">
    <property type="entry name" value="PROTEIN CBG26694"/>
    <property type="match status" value="1"/>
</dbReference>
<protein>
    <recommendedName>
        <fullName evidence="4">Integrase catalytic domain-containing protein</fullName>
    </recommendedName>
</protein>
<evidence type="ECO:0000313" key="2">
    <source>
        <dbReference type="EMBL" id="KAG2428399.1"/>
    </source>
</evidence>